<evidence type="ECO:0000259" key="5">
    <source>
        <dbReference type="PROSITE" id="PS51207"/>
    </source>
</evidence>
<reference evidence="6" key="3">
    <citation type="submission" date="2025-09" db="UniProtKB">
        <authorList>
            <consortium name="Ensembl"/>
        </authorList>
    </citation>
    <scope>IDENTIFICATION</scope>
</reference>
<evidence type="ECO:0000313" key="6">
    <source>
        <dbReference type="Ensembl" id="ENSAOCP00000018923.2"/>
    </source>
</evidence>
<keyword evidence="2" id="KW-1133">Transmembrane helix</keyword>
<protein>
    <recommendedName>
        <fullName evidence="8">Sorting nexin 13</fullName>
    </recommendedName>
</protein>
<evidence type="ECO:0000256" key="2">
    <source>
        <dbReference type="SAM" id="Phobius"/>
    </source>
</evidence>
<dbReference type="InterPro" id="IPR036305">
    <property type="entry name" value="RGS_sf"/>
</dbReference>
<dbReference type="PANTHER" id="PTHR22775">
    <property type="entry name" value="SORTING NEXIN"/>
    <property type="match status" value="1"/>
</dbReference>
<keyword evidence="7" id="KW-1185">Reference proteome</keyword>
<dbReference type="Pfam" id="PF00787">
    <property type="entry name" value="PX"/>
    <property type="match status" value="1"/>
</dbReference>
<dbReference type="SUPFAM" id="SSF48097">
    <property type="entry name" value="Regulator of G-protein signaling, RGS"/>
    <property type="match status" value="1"/>
</dbReference>
<proteinExistence type="inferred from homology"/>
<dbReference type="InterPro" id="IPR003114">
    <property type="entry name" value="Phox_assoc"/>
</dbReference>
<keyword evidence="2" id="KW-0812">Transmembrane</keyword>
<dbReference type="InterPro" id="IPR016137">
    <property type="entry name" value="RGS"/>
</dbReference>
<evidence type="ECO:0000259" key="4">
    <source>
        <dbReference type="PROSITE" id="PS50195"/>
    </source>
</evidence>
<dbReference type="InterPro" id="IPR036871">
    <property type="entry name" value="PX_dom_sf"/>
</dbReference>
<feature type="domain" description="PXA" evidence="5">
    <location>
        <begin position="89"/>
        <end position="271"/>
    </location>
</feature>
<dbReference type="InterPro" id="IPR037437">
    <property type="entry name" value="SNX13_PX"/>
</dbReference>
<dbReference type="Pfam" id="PF08628">
    <property type="entry name" value="Nexin_C"/>
    <property type="match status" value="1"/>
</dbReference>
<dbReference type="InterPro" id="IPR044926">
    <property type="entry name" value="RGS_subdomain_2"/>
</dbReference>
<comment type="similarity">
    <text evidence="1">Belongs to the sorting nexin family.</text>
</comment>
<dbReference type="SMART" id="SM00315">
    <property type="entry name" value="RGS"/>
    <property type="match status" value="1"/>
</dbReference>
<feature type="transmembrane region" description="Helical" evidence="2">
    <location>
        <begin position="7"/>
        <end position="27"/>
    </location>
</feature>
<dbReference type="InterPro" id="IPR001683">
    <property type="entry name" value="PX_dom"/>
</dbReference>
<dbReference type="SMART" id="SM00313">
    <property type="entry name" value="PXA"/>
    <property type="match status" value="1"/>
</dbReference>
<feature type="domain" description="PX" evidence="4">
    <location>
        <begin position="469"/>
        <end position="591"/>
    </location>
</feature>
<dbReference type="GeneTree" id="ENSGT00950000182856"/>
<dbReference type="Gene3D" id="1.10.167.10">
    <property type="entry name" value="Regulator of G-protein Signalling 4, domain 2"/>
    <property type="match status" value="1"/>
</dbReference>
<gene>
    <name evidence="6" type="primary">SNX13</name>
</gene>
<dbReference type="Pfam" id="PF02194">
    <property type="entry name" value="PXA"/>
    <property type="match status" value="1"/>
</dbReference>
<keyword evidence="2" id="KW-0472">Membrane</keyword>
<dbReference type="Pfam" id="PF00615">
    <property type="entry name" value="RGS"/>
    <property type="match status" value="1"/>
</dbReference>
<dbReference type="CDD" id="cd06873">
    <property type="entry name" value="PX_SNX13"/>
    <property type="match status" value="1"/>
</dbReference>
<dbReference type="PANTHER" id="PTHR22775:SF3">
    <property type="entry name" value="SORTING NEXIN-13"/>
    <property type="match status" value="1"/>
</dbReference>
<evidence type="ECO:0000256" key="1">
    <source>
        <dbReference type="ARBA" id="ARBA00010883"/>
    </source>
</evidence>
<dbReference type="Proteomes" id="UP001501940">
    <property type="component" value="Chromosome 15"/>
</dbReference>
<reference evidence="6" key="2">
    <citation type="submission" date="2025-08" db="UniProtKB">
        <authorList>
            <consortium name="Ensembl"/>
        </authorList>
    </citation>
    <scope>IDENTIFICATION</scope>
</reference>
<dbReference type="SMART" id="SM00312">
    <property type="entry name" value="PX"/>
    <property type="match status" value="1"/>
</dbReference>
<feature type="domain" description="RGS" evidence="3">
    <location>
        <begin position="313"/>
        <end position="438"/>
    </location>
</feature>
<dbReference type="InterPro" id="IPR013937">
    <property type="entry name" value="Sorting_nexin_C"/>
</dbReference>
<dbReference type="SUPFAM" id="SSF64268">
    <property type="entry name" value="PX domain"/>
    <property type="match status" value="1"/>
</dbReference>
<dbReference type="GO" id="GO:0005769">
    <property type="term" value="C:early endosome"/>
    <property type="evidence" value="ECO:0007669"/>
    <property type="project" value="TreeGrafter"/>
</dbReference>
<evidence type="ECO:0000313" key="7">
    <source>
        <dbReference type="Proteomes" id="UP001501940"/>
    </source>
</evidence>
<dbReference type="PROSITE" id="PS50195">
    <property type="entry name" value="PX"/>
    <property type="match status" value="1"/>
</dbReference>
<accession>A0A3Q1BZ52</accession>
<feature type="transmembrane region" description="Helical" evidence="2">
    <location>
        <begin position="33"/>
        <end position="56"/>
    </location>
</feature>
<dbReference type="AlphaFoldDB" id="A0A3Q1BZ52"/>
<dbReference type="OMA" id="CETINNT"/>
<name>A0A3Q1BZ52_AMPOC</name>
<dbReference type="PROSITE" id="PS50132">
    <property type="entry name" value="RGS"/>
    <property type="match status" value="1"/>
</dbReference>
<dbReference type="Gene3D" id="3.30.1520.10">
    <property type="entry name" value="Phox-like domain"/>
    <property type="match status" value="1"/>
</dbReference>
<dbReference type="PROSITE" id="PS51207">
    <property type="entry name" value="PXA"/>
    <property type="match status" value="1"/>
</dbReference>
<organism evidence="6 7">
    <name type="scientific">Amphiprion ocellaris</name>
    <name type="common">Clown anemonefish</name>
    <dbReference type="NCBI Taxonomy" id="80972"/>
    <lineage>
        <taxon>Eukaryota</taxon>
        <taxon>Metazoa</taxon>
        <taxon>Chordata</taxon>
        <taxon>Craniata</taxon>
        <taxon>Vertebrata</taxon>
        <taxon>Euteleostomi</taxon>
        <taxon>Actinopterygii</taxon>
        <taxon>Neopterygii</taxon>
        <taxon>Teleostei</taxon>
        <taxon>Neoteleostei</taxon>
        <taxon>Acanthomorphata</taxon>
        <taxon>Ovalentaria</taxon>
        <taxon>Pomacentridae</taxon>
        <taxon>Amphiprion</taxon>
    </lineage>
</organism>
<evidence type="ECO:0000259" key="3">
    <source>
        <dbReference type="PROSITE" id="PS50132"/>
    </source>
</evidence>
<dbReference type="Ensembl" id="ENSAOCT00000028606.2">
    <property type="protein sequence ID" value="ENSAOCP00000018923.2"/>
    <property type="gene ID" value="ENSAOCG00000024141.2"/>
</dbReference>
<reference evidence="6 7" key="1">
    <citation type="submission" date="2022-01" db="EMBL/GenBank/DDBJ databases">
        <title>A chromosome-scale genome assembly of the false clownfish, Amphiprion ocellaris.</title>
        <authorList>
            <person name="Ryu T."/>
        </authorList>
    </citation>
    <scope>NUCLEOTIDE SEQUENCE [LARGE SCALE GENOMIC DNA]</scope>
</reference>
<dbReference type="GO" id="GO:0035091">
    <property type="term" value="F:phosphatidylinositol binding"/>
    <property type="evidence" value="ECO:0007669"/>
    <property type="project" value="InterPro"/>
</dbReference>
<sequence>MCLYFCVFQASLSIWGWGGLGVVLFLVTFGPFAIFYLAFYIFCFIGGGFAVTLLYGKINSEKHLEKCEQSYLPPTQIGILKLSIKFFYEPLQQVIQFALRDYIQYWYYTLSEDESFLLEIRQTLQNALVQFSTRSKEVDWQPYFTTRLVDDFATHLRVFRKAQDRLADREDKQRDITEELVDSFFEAEVEMERKICRDVVCTSHKDEEGFLRDLCELLLYLLLPPGDFHNKNMRYFLREVLARGVLLPLINQLSDPDYINQFVIWMIRDSSCNYEAFMNILKLTDKPAELEAVKDKVLEELQYLRSLDTAGDDFMQAAGAQAELFFWLTVEGYRVTAQQQLEAMQGWQKDGGKKQPSATKGLLKAAALGVYEQYLSEKASPRVQVDEESVTKLGEKLQKDDPTPEIFDEIQRKVYDMMLRDERFYPSFKQSPLYVRMLAELDMLKEPSYRGSDDGDGESFNGSPTGSINLLHAFISDTGVCNDHGKTYALYAITVFRRNQDGSEDCWKTYRRYSDFHDFHMRITEQFENLASILKLPGKKTFNNMDRDFLEKRKKDLNAYLQLLLNPEMVKACPTLIPYVYDFLENKAYSKGKGEFARKIDTFVNPLRSSMRNMSNAVKALPDSLAEGMTKVSDNMGRMSERLGQDIKQSIFKVPPLLPKSDIDPDHCRVSAQLDDNVDDNIPLRVMLLLMDEVFDLKEKNQWLRRNIKNLLQQLIRATYGDTINRKIVDHVDYLTSPEQVADYVKKFRDSYWPNGILAETPPRRDKSIRMRTRVAAKTSLLGIMPDELKHIIGADTTRKGILRVFDMFQYQPMNRRLVYVFLEGFLETMFPQYKFPELFVKLHSRSPRIHRYSQKLKSSSLKR</sequence>
<evidence type="ECO:0008006" key="8">
    <source>
        <dbReference type="Google" id="ProtNLM"/>
    </source>
</evidence>
<dbReference type="FunFam" id="3.30.1520.10:FF:000014">
    <property type="entry name" value="Sorting nexin 13"/>
    <property type="match status" value="1"/>
</dbReference>